<protein>
    <recommendedName>
        <fullName evidence="3">TonB C-terminal domain-containing protein</fullName>
    </recommendedName>
</protein>
<name>A0A258HH46_9CAUL</name>
<dbReference type="AlphaFoldDB" id="A0A258HH46"/>
<dbReference type="Proteomes" id="UP000216147">
    <property type="component" value="Unassembled WGS sequence"/>
</dbReference>
<organism evidence="1 2">
    <name type="scientific">Brevundimonas subvibrioides</name>
    <dbReference type="NCBI Taxonomy" id="74313"/>
    <lineage>
        <taxon>Bacteria</taxon>
        <taxon>Pseudomonadati</taxon>
        <taxon>Pseudomonadota</taxon>
        <taxon>Alphaproteobacteria</taxon>
        <taxon>Caulobacterales</taxon>
        <taxon>Caulobacteraceae</taxon>
        <taxon>Brevundimonas</taxon>
    </lineage>
</organism>
<dbReference type="EMBL" id="NCEQ01000008">
    <property type="protein sequence ID" value="OYX56310.1"/>
    <property type="molecule type" value="Genomic_DNA"/>
</dbReference>
<accession>A0A258HH46</accession>
<gene>
    <name evidence="1" type="ORF">B7Y86_10190</name>
</gene>
<evidence type="ECO:0000313" key="2">
    <source>
        <dbReference type="Proteomes" id="UP000216147"/>
    </source>
</evidence>
<comment type="caution">
    <text evidence="1">The sequence shown here is derived from an EMBL/GenBank/DDBJ whole genome shotgun (WGS) entry which is preliminary data.</text>
</comment>
<evidence type="ECO:0008006" key="3">
    <source>
        <dbReference type="Google" id="ProtNLM"/>
    </source>
</evidence>
<proteinExistence type="predicted"/>
<reference evidence="1 2" key="1">
    <citation type="submission" date="2017-03" db="EMBL/GenBank/DDBJ databases">
        <title>Lifting the veil on microbial sulfur biogeochemistry in mining wastewaters.</title>
        <authorList>
            <person name="Kantor R.S."/>
            <person name="Colenbrander Nelson T."/>
            <person name="Marshall S."/>
            <person name="Bennett D."/>
            <person name="Apte S."/>
            <person name="Camacho D."/>
            <person name="Thomas B.C."/>
            <person name="Warren L.A."/>
            <person name="Banfield J.F."/>
        </authorList>
    </citation>
    <scope>NUCLEOTIDE SEQUENCE [LARGE SCALE GENOMIC DNA]</scope>
    <source>
        <strain evidence="1">32-68-21</strain>
    </source>
</reference>
<evidence type="ECO:0000313" key="1">
    <source>
        <dbReference type="EMBL" id="OYX56310.1"/>
    </source>
</evidence>
<sequence>MIALTLALALFADPSLGQLTLTRAALTVEPAPMTALEPAPAPLLQSVAVTLECTAFADGRVGECAVLEETHPGLGFGDAAIALMADATTDRSAVDHRFARTIQFMP</sequence>